<protein>
    <submittedName>
        <fullName evidence="1">Uncharacterized protein</fullName>
    </submittedName>
</protein>
<accession>A0A1F7V884</accession>
<evidence type="ECO:0000313" key="2">
    <source>
        <dbReference type="Proteomes" id="UP000176593"/>
    </source>
</evidence>
<name>A0A1F7V884_9BACT</name>
<comment type="caution">
    <text evidence="1">The sequence shown here is derived from an EMBL/GenBank/DDBJ whole genome shotgun (WGS) entry which is preliminary data.</text>
</comment>
<gene>
    <name evidence="1" type="ORF">A3I41_01800</name>
</gene>
<evidence type="ECO:0000313" key="1">
    <source>
        <dbReference type="EMBL" id="OGL86278.1"/>
    </source>
</evidence>
<dbReference type="EMBL" id="MGEQ01000010">
    <property type="protein sequence ID" value="OGL86278.1"/>
    <property type="molecule type" value="Genomic_DNA"/>
</dbReference>
<reference evidence="1 2" key="1">
    <citation type="journal article" date="2016" name="Nat. Commun.">
        <title>Thousands of microbial genomes shed light on interconnected biogeochemical processes in an aquifer system.</title>
        <authorList>
            <person name="Anantharaman K."/>
            <person name="Brown C.T."/>
            <person name="Hug L.A."/>
            <person name="Sharon I."/>
            <person name="Castelle C.J."/>
            <person name="Probst A.J."/>
            <person name="Thomas B.C."/>
            <person name="Singh A."/>
            <person name="Wilkins M.J."/>
            <person name="Karaoz U."/>
            <person name="Brodie E.L."/>
            <person name="Williams K.H."/>
            <person name="Hubbard S.S."/>
            <person name="Banfield J.F."/>
        </authorList>
    </citation>
    <scope>NUCLEOTIDE SEQUENCE [LARGE SCALE GENOMIC DNA]</scope>
</reference>
<organism evidence="1 2">
    <name type="scientific">Candidatus Uhrbacteria bacterium RIFCSPLOWO2_02_FULL_48_18</name>
    <dbReference type="NCBI Taxonomy" id="1802408"/>
    <lineage>
        <taxon>Bacteria</taxon>
        <taxon>Candidatus Uhriibacteriota</taxon>
    </lineage>
</organism>
<dbReference type="Proteomes" id="UP000176593">
    <property type="component" value="Unassembled WGS sequence"/>
</dbReference>
<dbReference type="AlphaFoldDB" id="A0A1F7V884"/>
<sequence length="101" mass="11370">MSEKKLSESEIENIIGATADYCLYAFDILLDSVSAAKIAMALCQDRDFRWVHDDDQFCLEFLRGGNVISLSRMVPDGPFAVTNTKMTNELNAYIKEQAQNL</sequence>
<proteinExistence type="predicted"/>